<dbReference type="EMBL" id="JAGRQC010000001">
    <property type="protein sequence ID" value="MBR0551983.1"/>
    <property type="molecule type" value="Genomic_DNA"/>
</dbReference>
<dbReference type="Gene3D" id="3.40.50.300">
    <property type="entry name" value="P-loop containing nucleotide triphosphate hydrolases"/>
    <property type="match status" value="1"/>
</dbReference>
<dbReference type="RefSeq" id="WP_284053239.1">
    <property type="nucleotide sequence ID" value="NZ_JAGRQC010000001.1"/>
</dbReference>
<feature type="domain" description="CobQ/CobB/MinD/ParA nucleotide binding" evidence="1">
    <location>
        <begin position="5"/>
        <end position="142"/>
    </location>
</feature>
<dbReference type="CDD" id="cd02042">
    <property type="entry name" value="ParAB_family"/>
    <property type="match status" value="1"/>
</dbReference>
<comment type="caution">
    <text evidence="2">The sequence shown here is derived from an EMBL/GenBank/DDBJ whole genome shotgun (WGS) entry which is preliminary data.</text>
</comment>
<dbReference type="Pfam" id="PF01656">
    <property type="entry name" value="CbiA"/>
    <property type="match status" value="1"/>
</dbReference>
<evidence type="ECO:0000313" key="3">
    <source>
        <dbReference type="Proteomes" id="UP000676996"/>
    </source>
</evidence>
<proteinExistence type="predicted"/>
<dbReference type="PANTHER" id="PTHR13696">
    <property type="entry name" value="P-LOOP CONTAINING NUCLEOSIDE TRIPHOSPHATE HYDROLASE"/>
    <property type="match status" value="1"/>
</dbReference>
<accession>A0A8T4IC06</accession>
<organism evidence="2 3">
    <name type="scientific">Stakelama marina</name>
    <dbReference type="NCBI Taxonomy" id="2826939"/>
    <lineage>
        <taxon>Bacteria</taxon>
        <taxon>Pseudomonadati</taxon>
        <taxon>Pseudomonadota</taxon>
        <taxon>Alphaproteobacteria</taxon>
        <taxon>Sphingomonadales</taxon>
        <taxon>Sphingomonadaceae</taxon>
        <taxon>Stakelama</taxon>
    </lineage>
</organism>
<dbReference type="PANTHER" id="PTHR13696:SF96">
    <property type="entry name" value="COBQ_COBB_MIND_PARA NUCLEOTIDE BINDING DOMAIN-CONTAINING PROTEIN"/>
    <property type="match status" value="1"/>
</dbReference>
<gene>
    <name evidence="2" type="ORF">J7S20_05645</name>
</gene>
<dbReference type="AlphaFoldDB" id="A0A8T4IC06"/>
<dbReference type="SUPFAM" id="SSF52540">
    <property type="entry name" value="P-loop containing nucleoside triphosphate hydrolases"/>
    <property type="match status" value="1"/>
</dbReference>
<dbReference type="InterPro" id="IPR027417">
    <property type="entry name" value="P-loop_NTPase"/>
</dbReference>
<dbReference type="InterPro" id="IPR002586">
    <property type="entry name" value="CobQ/CobB/MinD/ParA_Nub-bd_dom"/>
</dbReference>
<dbReference type="PIRSF" id="PIRSF009320">
    <property type="entry name" value="Nuc_binding_HP_1000"/>
    <property type="match status" value="1"/>
</dbReference>
<dbReference type="Proteomes" id="UP000676996">
    <property type="component" value="Unassembled WGS sequence"/>
</dbReference>
<sequence>MRVLAMASQKGGSGKTTLSGHLAVQAQLSGHGPVVLIDIDPQGSLSDWWNERDSDYPAYAQTTVARLAADLEVLRQQGFKLAVIDTPPAITMAIQSVIQVAELIVIPTRPSPHDLRAVGATVDLCERAGKPLIFVVNAATPKARITSEAAVALSQHGTVAPVTVHQRTDFASSMIDGRTVMEVDPNSRSAGEVRQLWDYVADRLEKNFRRTVFSAPMAASGFGAPRPAGGFGRRVVS</sequence>
<evidence type="ECO:0000259" key="1">
    <source>
        <dbReference type="Pfam" id="PF01656"/>
    </source>
</evidence>
<evidence type="ECO:0000313" key="2">
    <source>
        <dbReference type="EMBL" id="MBR0551983.1"/>
    </source>
</evidence>
<dbReference type="InterPro" id="IPR050678">
    <property type="entry name" value="DNA_Partitioning_ATPase"/>
</dbReference>
<name>A0A8T4IC06_9SPHN</name>
<protein>
    <submittedName>
        <fullName evidence="2">ParA family protein</fullName>
    </submittedName>
</protein>
<reference evidence="2" key="1">
    <citation type="submission" date="2021-04" db="EMBL/GenBank/DDBJ databases">
        <title>Ouciella asimina sp. nov., isolated from the surface seawater in the hydrothermal field of Okinawa Trough.</title>
        <authorList>
            <person name="Shuang W."/>
        </authorList>
    </citation>
    <scope>NUCLEOTIDE SEQUENCE</scope>
    <source>
        <strain evidence="2">LXI357</strain>
    </source>
</reference>
<keyword evidence="3" id="KW-1185">Reference proteome</keyword>